<evidence type="ECO:0000256" key="8">
    <source>
        <dbReference type="ARBA" id="ARBA00023125"/>
    </source>
</evidence>
<evidence type="ECO:0000256" key="6">
    <source>
        <dbReference type="ARBA" id="ARBA00022833"/>
    </source>
</evidence>
<keyword evidence="7" id="KW-0805">Transcription regulation</keyword>
<keyword evidence="5 11" id="KW-0863">Zinc-finger</keyword>
<evidence type="ECO:0000256" key="12">
    <source>
        <dbReference type="SAM" id="MobiDB-lite"/>
    </source>
</evidence>
<keyword evidence="4" id="KW-0677">Repeat</keyword>
<reference evidence="14 15" key="1">
    <citation type="submission" date="2020-10" db="EMBL/GenBank/DDBJ databases">
        <title>Chromosome-scale genome assembly of the Allis shad, Alosa alosa.</title>
        <authorList>
            <person name="Margot Z."/>
            <person name="Christophe K."/>
            <person name="Cabau C."/>
            <person name="Louis A."/>
            <person name="Berthelot C."/>
            <person name="Parey E."/>
            <person name="Roest Crollius H."/>
            <person name="Montfort J."/>
            <person name="Robinson-Rechavi M."/>
            <person name="Bucao C."/>
            <person name="Bouchez O."/>
            <person name="Gislard M."/>
            <person name="Lluch J."/>
            <person name="Milhes M."/>
            <person name="Lampietro C."/>
            <person name="Lopez Roques C."/>
            <person name="Donnadieu C."/>
            <person name="Braasch I."/>
            <person name="Desvignes T."/>
            <person name="Postlethwait J."/>
            <person name="Bobe J."/>
            <person name="Guiguen Y."/>
        </authorList>
    </citation>
    <scope>NUCLEOTIDE SEQUENCE [LARGE SCALE GENOMIC DNA]</scope>
    <source>
        <strain evidence="14">M-15738</strain>
        <tissue evidence="14">Blood</tissue>
    </source>
</reference>
<feature type="domain" description="C2H2-type" evidence="13">
    <location>
        <begin position="752"/>
        <end position="779"/>
    </location>
</feature>
<evidence type="ECO:0000256" key="2">
    <source>
        <dbReference type="ARBA" id="ARBA00006991"/>
    </source>
</evidence>
<feature type="compositionally biased region" description="Polar residues" evidence="12">
    <location>
        <begin position="378"/>
        <end position="402"/>
    </location>
</feature>
<evidence type="ECO:0000256" key="10">
    <source>
        <dbReference type="ARBA" id="ARBA00023242"/>
    </source>
</evidence>
<dbReference type="EMBL" id="JADWDJ010000001">
    <property type="protein sequence ID" value="KAG5285803.1"/>
    <property type="molecule type" value="Genomic_DNA"/>
</dbReference>
<dbReference type="Pfam" id="PF00096">
    <property type="entry name" value="zf-C2H2"/>
    <property type="match status" value="4"/>
</dbReference>
<feature type="region of interest" description="Disordered" evidence="12">
    <location>
        <begin position="235"/>
        <end position="254"/>
    </location>
</feature>
<comment type="similarity">
    <text evidence="2">Belongs to the krueppel C2H2-type zinc-finger protein family.</text>
</comment>
<dbReference type="FunFam" id="3.30.160.60:FF:001498">
    <property type="entry name" value="Zinc finger protein 404"/>
    <property type="match status" value="1"/>
</dbReference>
<feature type="region of interest" description="Disordered" evidence="12">
    <location>
        <begin position="423"/>
        <end position="446"/>
    </location>
</feature>
<dbReference type="Proteomes" id="UP000823561">
    <property type="component" value="Chromosome 1"/>
</dbReference>
<dbReference type="Gene3D" id="3.30.160.60">
    <property type="entry name" value="Classic Zinc Finger"/>
    <property type="match status" value="5"/>
</dbReference>
<keyword evidence="10" id="KW-0539">Nucleus</keyword>
<feature type="region of interest" description="Disordered" evidence="12">
    <location>
        <begin position="544"/>
        <end position="563"/>
    </location>
</feature>
<gene>
    <name evidence="14" type="ORF">AALO_G00007610</name>
</gene>
<dbReference type="PROSITE" id="PS50157">
    <property type="entry name" value="ZINC_FINGER_C2H2_2"/>
    <property type="match status" value="4"/>
</dbReference>
<keyword evidence="3" id="KW-0479">Metal-binding</keyword>
<keyword evidence="9" id="KW-0804">Transcription</keyword>
<name>A0AAV6HEM1_9TELE</name>
<proteinExistence type="inferred from homology"/>
<dbReference type="GO" id="GO:0008270">
    <property type="term" value="F:zinc ion binding"/>
    <property type="evidence" value="ECO:0007669"/>
    <property type="project" value="UniProtKB-KW"/>
</dbReference>
<keyword evidence="8" id="KW-0238">DNA-binding</keyword>
<feature type="domain" description="C2H2-type" evidence="13">
    <location>
        <begin position="330"/>
        <end position="354"/>
    </location>
</feature>
<evidence type="ECO:0000256" key="1">
    <source>
        <dbReference type="ARBA" id="ARBA00004123"/>
    </source>
</evidence>
<feature type="domain" description="C2H2-type" evidence="13">
    <location>
        <begin position="724"/>
        <end position="751"/>
    </location>
</feature>
<dbReference type="GO" id="GO:0000978">
    <property type="term" value="F:RNA polymerase II cis-regulatory region sequence-specific DNA binding"/>
    <property type="evidence" value="ECO:0007669"/>
    <property type="project" value="TreeGrafter"/>
</dbReference>
<comment type="subcellular location">
    <subcellularLocation>
        <location evidence="1">Nucleus</location>
    </subcellularLocation>
</comment>
<protein>
    <recommendedName>
        <fullName evidence="13">C2H2-type domain-containing protein</fullName>
    </recommendedName>
</protein>
<dbReference type="FunFam" id="3.30.160.60:FF:001506">
    <property type="entry name" value="Zinc finger protein"/>
    <property type="match status" value="1"/>
</dbReference>
<evidence type="ECO:0000256" key="4">
    <source>
        <dbReference type="ARBA" id="ARBA00022737"/>
    </source>
</evidence>
<dbReference type="InterPro" id="IPR036236">
    <property type="entry name" value="Znf_C2H2_sf"/>
</dbReference>
<dbReference type="PANTHER" id="PTHR24393:SF15">
    <property type="entry name" value="IP01243P-RELATED"/>
    <property type="match status" value="1"/>
</dbReference>
<evidence type="ECO:0000313" key="15">
    <source>
        <dbReference type="Proteomes" id="UP000823561"/>
    </source>
</evidence>
<evidence type="ECO:0000256" key="3">
    <source>
        <dbReference type="ARBA" id="ARBA00022723"/>
    </source>
</evidence>
<keyword evidence="6" id="KW-0862">Zinc</keyword>
<dbReference type="GO" id="GO:0001228">
    <property type="term" value="F:DNA-binding transcription activator activity, RNA polymerase II-specific"/>
    <property type="evidence" value="ECO:0007669"/>
    <property type="project" value="TreeGrafter"/>
</dbReference>
<evidence type="ECO:0000256" key="9">
    <source>
        <dbReference type="ARBA" id="ARBA00023163"/>
    </source>
</evidence>
<dbReference type="AlphaFoldDB" id="A0AAV6HEM1"/>
<dbReference type="SUPFAM" id="SSF57667">
    <property type="entry name" value="beta-beta-alpha zinc fingers"/>
    <property type="match status" value="3"/>
</dbReference>
<evidence type="ECO:0000313" key="14">
    <source>
        <dbReference type="EMBL" id="KAG5285803.1"/>
    </source>
</evidence>
<dbReference type="GO" id="GO:0005634">
    <property type="term" value="C:nucleus"/>
    <property type="evidence" value="ECO:0007669"/>
    <property type="project" value="UniProtKB-SubCell"/>
</dbReference>
<feature type="region of interest" description="Disordered" evidence="12">
    <location>
        <begin position="370"/>
        <end position="402"/>
    </location>
</feature>
<dbReference type="SMART" id="SM00355">
    <property type="entry name" value="ZnF_C2H2"/>
    <property type="match status" value="5"/>
</dbReference>
<evidence type="ECO:0000256" key="11">
    <source>
        <dbReference type="PROSITE-ProRule" id="PRU00042"/>
    </source>
</evidence>
<comment type="caution">
    <text evidence="14">The sequence shown here is derived from an EMBL/GenBank/DDBJ whole genome shotgun (WGS) entry which is preliminary data.</text>
</comment>
<feature type="region of interest" description="Disordered" evidence="12">
    <location>
        <begin position="130"/>
        <end position="190"/>
    </location>
</feature>
<feature type="compositionally biased region" description="Polar residues" evidence="12">
    <location>
        <begin position="694"/>
        <end position="716"/>
    </location>
</feature>
<evidence type="ECO:0000256" key="5">
    <source>
        <dbReference type="ARBA" id="ARBA00022771"/>
    </source>
</evidence>
<dbReference type="PROSITE" id="PS00028">
    <property type="entry name" value="ZINC_FINGER_C2H2_1"/>
    <property type="match status" value="4"/>
</dbReference>
<organism evidence="14 15">
    <name type="scientific">Alosa alosa</name>
    <name type="common">allis shad</name>
    <dbReference type="NCBI Taxonomy" id="278164"/>
    <lineage>
        <taxon>Eukaryota</taxon>
        <taxon>Metazoa</taxon>
        <taxon>Chordata</taxon>
        <taxon>Craniata</taxon>
        <taxon>Vertebrata</taxon>
        <taxon>Euteleostomi</taxon>
        <taxon>Actinopterygii</taxon>
        <taxon>Neopterygii</taxon>
        <taxon>Teleostei</taxon>
        <taxon>Clupei</taxon>
        <taxon>Clupeiformes</taxon>
        <taxon>Clupeoidei</taxon>
        <taxon>Clupeidae</taxon>
        <taxon>Alosa</taxon>
    </lineage>
</organism>
<dbReference type="FunFam" id="3.30.160.60:FF:002402">
    <property type="entry name" value="Zinc finger protein 347"/>
    <property type="match status" value="1"/>
</dbReference>
<evidence type="ECO:0000259" key="13">
    <source>
        <dbReference type="PROSITE" id="PS50157"/>
    </source>
</evidence>
<accession>A0AAV6HEM1</accession>
<sequence length="811" mass="90250">MSNCGTYQTQIASIMDVLAKAAVAEISKVVEDAVVVLRLETCQRQNEIEALKRNLEVVSNELRATRRALVRECINGRSVDFQLRDQPVINRDCGRKGVSVEENRCVEVECHSEGPTEEEKNASFRVTVKVEREDERGNQGTRESTAGGAIGNSKLVVTGEERSHSWPADEDTNNDDANMRTMDDPSPPQTRTDALLVSVSTATTAAVLPAPPHQRPRLRRWWPHKMLSLPHLNTQANTHSHTHPPPAALPSEKTSGMPRSVLSGPGVRGFLGGLWGHYRSRGSQRSQRSLQQQPWARGKRRFPCGYCEKSFDRLSHLDRHRRIHTGERPYGCSVCGRRFTQKSSLKGHLRTHRGFSVDVSDSTPVLERRLSEEDWDSQYATPAENSTHLPTQSEDNTDATLTGDSHMLFTHTHERDAHLTETARVETHKPRQQPHGRTQLGGQVERPRGAVEMQLTHTQDGDPHHLTQSDDLNVNDLLNHEANLHRRAHTQHLTHIQDSTTTTSALTHAQDLASTLTHAQDSTSALTHTQEPMGFGELQLELKAEREEEEEEEEEEDQSIHQGAVECAYRTGDLGQMEESGVSELEFGAVEESDPQMWANRGVESYCANSNGPEADVSMQLGLPSVPPSWPDPGRPAHIKQEEEACPLTHPLLDSLANPEASITTHATAQQDAMSPLHTHTFVVRAAGDPEGSPTHQSVQPSSSLATDQVSPSLLSSPRDKRRFPCTHCGKSFDRLSHLDRHQRIHTGERPYGCPLCGRRFTQKSSLKGHQRTHTGERPYRCPSCSLAFATSSARNRHQCAPPGNRLAYAW</sequence>
<dbReference type="FunFam" id="3.30.160.60:FF:000180">
    <property type="entry name" value="Zinc finger protein 689"/>
    <property type="match status" value="1"/>
</dbReference>
<dbReference type="PANTHER" id="PTHR24393">
    <property type="entry name" value="ZINC FINGER PROTEIN"/>
    <property type="match status" value="1"/>
</dbReference>
<evidence type="ECO:0000256" key="7">
    <source>
        <dbReference type="ARBA" id="ARBA00023015"/>
    </source>
</evidence>
<keyword evidence="15" id="KW-1185">Reference proteome</keyword>
<dbReference type="InterPro" id="IPR013087">
    <property type="entry name" value="Znf_C2H2_type"/>
</dbReference>
<feature type="domain" description="C2H2-type" evidence="13">
    <location>
        <begin position="302"/>
        <end position="329"/>
    </location>
</feature>
<feature type="compositionally biased region" description="Acidic residues" evidence="12">
    <location>
        <begin position="547"/>
        <end position="557"/>
    </location>
</feature>
<feature type="region of interest" description="Disordered" evidence="12">
    <location>
        <begin position="686"/>
        <end position="721"/>
    </location>
</feature>